<comment type="subcellular location">
    <subcellularLocation>
        <location evidence="1">Membrane</location>
        <topology evidence="1">Multi-pass membrane protein</topology>
    </subcellularLocation>
</comment>
<keyword evidence="3 5" id="KW-1133">Transmembrane helix</keyword>
<evidence type="ECO:0000256" key="1">
    <source>
        <dbReference type="ARBA" id="ARBA00004141"/>
    </source>
</evidence>
<dbReference type="EMBL" id="JAJSON010000008">
    <property type="protein sequence ID" value="MCG9970490.1"/>
    <property type="molecule type" value="Genomic_DNA"/>
</dbReference>
<name>A0A9X1UUI0_9FLAO</name>
<dbReference type="Pfam" id="PF01381">
    <property type="entry name" value="HTH_3"/>
    <property type="match status" value="1"/>
</dbReference>
<dbReference type="InterPro" id="IPR001466">
    <property type="entry name" value="Beta-lactam-related"/>
</dbReference>
<keyword evidence="8" id="KW-1185">Reference proteome</keyword>
<reference evidence="7" key="1">
    <citation type="submission" date="2021-12" db="EMBL/GenBank/DDBJ databases">
        <title>Description of Gramella crocea sp. nov., a new bacterium isolated from activated sludge.</title>
        <authorList>
            <person name="Zhang X."/>
        </authorList>
    </citation>
    <scope>NUCLEOTIDE SEQUENCE</scope>
    <source>
        <strain evidence="7">YB25</strain>
    </source>
</reference>
<dbReference type="Gene3D" id="3.40.710.10">
    <property type="entry name" value="DD-peptidase/beta-lactamase superfamily"/>
    <property type="match status" value="1"/>
</dbReference>
<dbReference type="InterPro" id="IPR010982">
    <property type="entry name" value="Lambda_DNA-bd_dom_sf"/>
</dbReference>
<evidence type="ECO:0000313" key="7">
    <source>
        <dbReference type="EMBL" id="MCG9970490.1"/>
    </source>
</evidence>
<feature type="transmembrane region" description="Helical" evidence="5">
    <location>
        <begin position="80"/>
        <end position="107"/>
    </location>
</feature>
<feature type="transmembrane region" description="Helical" evidence="5">
    <location>
        <begin position="149"/>
        <end position="171"/>
    </location>
</feature>
<dbReference type="CDD" id="cd00093">
    <property type="entry name" value="HTH_XRE"/>
    <property type="match status" value="1"/>
</dbReference>
<dbReference type="SMART" id="SM00530">
    <property type="entry name" value="HTH_XRE"/>
    <property type="match status" value="1"/>
</dbReference>
<keyword evidence="7" id="KW-0378">Hydrolase</keyword>
<feature type="transmembrane region" description="Helical" evidence="5">
    <location>
        <begin position="123"/>
        <end position="143"/>
    </location>
</feature>
<evidence type="ECO:0000259" key="6">
    <source>
        <dbReference type="PROSITE" id="PS50943"/>
    </source>
</evidence>
<dbReference type="InterPro" id="IPR019109">
    <property type="entry name" value="MamF_MmsF"/>
</dbReference>
<dbReference type="SUPFAM" id="SSF47413">
    <property type="entry name" value="lambda repressor-like DNA-binding domains"/>
    <property type="match status" value="1"/>
</dbReference>
<evidence type="ECO:0000256" key="3">
    <source>
        <dbReference type="ARBA" id="ARBA00022989"/>
    </source>
</evidence>
<dbReference type="InterPro" id="IPR050789">
    <property type="entry name" value="Diverse_Enzym_Activities"/>
</dbReference>
<dbReference type="SUPFAM" id="SSF56601">
    <property type="entry name" value="beta-lactamase/transpeptidase-like"/>
    <property type="match status" value="1"/>
</dbReference>
<dbReference type="Gene3D" id="1.10.260.40">
    <property type="entry name" value="lambda repressor-like DNA-binding domains"/>
    <property type="match status" value="1"/>
</dbReference>
<evidence type="ECO:0000256" key="5">
    <source>
        <dbReference type="SAM" id="Phobius"/>
    </source>
</evidence>
<evidence type="ECO:0000256" key="2">
    <source>
        <dbReference type="ARBA" id="ARBA00022692"/>
    </source>
</evidence>
<dbReference type="GO" id="GO:0003677">
    <property type="term" value="F:DNA binding"/>
    <property type="evidence" value="ECO:0007669"/>
    <property type="project" value="InterPro"/>
</dbReference>
<dbReference type="InterPro" id="IPR001387">
    <property type="entry name" value="Cro/C1-type_HTH"/>
</dbReference>
<protein>
    <submittedName>
        <fullName evidence="7">Serine hydrolase</fullName>
    </submittedName>
</protein>
<organism evidence="7 8">
    <name type="scientific">Christiangramia crocea</name>
    <dbReference type="NCBI Taxonomy" id="2904124"/>
    <lineage>
        <taxon>Bacteria</taxon>
        <taxon>Pseudomonadati</taxon>
        <taxon>Bacteroidota</taxon>
        <taxon>Flavobacteriia</taxon>
        <taxon>Flavobacteriales</taxon>
        <taxon>Flavobacteriaceae</taxon>
        <taxon>Christiangramia</taxon>
    </lineage>
</organism>
<comment type="caution">
    <text evidence="7">The sequence shown here is derived from an EMBL/GenBank/DDBJ whole genome shotgun (WGS) entry which is preliminary data.</text>
</comment>
<evidence type="ECO:0000313" key="8">
    <source>
        <dbReference type="Proteomes" id="UP001139344"/>
    </source>
</evidence>
<proteinExistence type="predicted"/>
<dbReference type="AlphaFoldDB" id="A0A9X1UUI0"/>
<dbReference type="RefSeq" id="WP_240095851.1">
    <property type="nucleotide sequence ID" value="NZ_JAJSON010000008.1"/>
</dbReference>
<dbReference type="Proteomes" id="UP001139344">
    <property type="component" value="Unassembled WGS sequence"/>
</dbReference>
<dbReference type="GO" id="GO:0016787">
    <property type="term" value="F:hydrolase activity"/>
    <property type="evidence" value="ECO:0007669"/>
    <property type="project" value="UniProtKB-KW"/>
</dbReference>
<keyword evidence="4 5" id="KW-0472">Membrane</keyword>
<sequence>METQNSISGNLVYQRKLKGLTQKDLSEKTNVTVRTIQRIEKGESEPHLQTVKLLAAALEIEVEDLLPLQDPKEENIQKKWLLMIHATPFLGFILPLFNIFIPLFVWIHKRDDNPVYDNHGRKVINFQITITLLFLISFIALVSVEGVGFFLFIAILPLAAIVMILNVISAVNKGTCFYPLSIPFISKRKNISNKNNKTAAAVIFLVFSTAFSSYSQNIQRLDNSTITRDSLKRHIEYLMQEARVTGIGLSVFNNDEIAYTKSFGFRNNNEGLVLNETTNMYGASLSKAVFSVIVMKLVEDNVIDLDIPLESYLPKKIYEYEPQAKWHDDYSDLRNDTLYHKITGRMCLAHTSGFPNWRFFEPDKKLRVKQEPGSRYMYSGEGMVYLQVVLEKLTGKSFEDLAQEIVFQPLKMENSSFKWQPEFENDYANGHNKLEQAYKKDKDNEPRAPSTLETTIEDYNKFLLAALNQKIITENSWKEIFRPQIRIRSLRQFGPLSEKDGNLNDDINLSYGLGWGLYRTPYGWAASKGGHGSGFEHFSVLFPEVGKGILIMTNSENGESIFKELLEVALKDVYTPWEWNNYIPYDAEIKP</sequence>
<gene>
    <name evidence="7" type="ORF">LU635_02485</name>
</gene>
<accession>A0A9X1UUI0</accession>
<dbReference type="PROSITE" id="PS50943">
    <property type="entry name" value="HTH_CROC1"/>
    <property type="match status" value="1"/>
</dbReference>
<evidence type="ECO:0000256" key="4">
    <source>
        <dbReference type="ARBA" id="ARBA00023136"/>
    </source>
</evidence>
<dbReference type="InterPro" id="IPR012338">
    <property type="entry name" value="Beta-lactam/transpept-like"/>
</dbReference>
<dbReference type="Pfam" id="PF09685">
    <property type="entry name" value="MamF_MmsF"/>
    <property type="match status" value="1"/>
</dbReference>
<dbReference type="Pfam" id="PF00144">
    <property type="entry name" value="Beta-lactamase"/>
    <property type="match status" value="1"/>
</dbReference>
<feature type="domain" description="HTH cro/C1-type" evidence="6">
    <location>
        <begin position="11"/>
        <end position="65"/>
    </location>
</feature>
<keyword evidence="2 5" id="KW-0812">Transmembrane</keyword>
<dbReference type="PANTHER" id="PTHR43283:SF18">
    <property type="match status" value="1"/>
</dbReference>
<dbReference type="PANTHER" id="PTHR43283">
    <property type="entry name" value="BETA-LACTAMASE-RELATED"/>
    <property type="match status" value="1"/>
</dbReference>